<evidence type="ECO:0000313" key="7">
    <source>
        <dbReference type="EMBL" id="OMJ26541.1"/>
    </source>
</evidence>
<feature type="domain" description="C3H1-type" evidence="6">
    <location>
        <begin position="47"/>
        <end position="74"/>
    </location>
</feature>
<dbReference type="GO" id="GO:0008270">
    <property type="term" value="F:zinc ion binding"/>
    <property type="evidence" value="ECO:0007669"/>
    <property type="project" value="UniProtKB-KW"/>
</dbReference>
<evidence type="ECO:0000256" key="3">
    <source>
        <dbReference type="ARBA" id="ARBA00022833"/>
    </source>
</evidence>
<dbReference type="InterPro" id="IPR041367">
    <property type="entry name" value="Znf-CCCH_4"/>
</dbReference>
<dbReference type="PROSITE" id="PS50103">
    <property type="entry name" value="ZF_C3H1"/>
    <property type="match status" value="2"/>
</dbReference>
<proteinExistence type="predicted"/>
<sequence length="819" mass="92374">MSTFFKSDFNSFENKGRFDTDLEKNKSTKFVTKSKSEKTGGGHNGGSTKHIPCKFYKNGNCTAGDSCTFLHDLSAFSEKPVCKYFAKGSCKYGNKCALLHTSTEISSPNPNQSFNYQDQQKPSPSIFISKNTQNNTKKNPQENNQFQNYVDTKNINSYSNNVKRRDMTSSDANYSRIKNQPDESYSGFYGKIQNSSKHNHISEINQQQNQFFQSNQHRVSNSSYYSDINFSKLSPSLNSSNNQFLYENSPFTSINSKNYSAGLSNSPAPDNFNQLNRQSHFNNEFIPNSANNDFYNLTRPFEAPSTKVSNNPILKPNKNNHFEYTNISAEKRNKTFNMGLNSANNGLQLLDLVNRDAFKSPTLSDKGNYLISPKNNENIINSGFLNERLANNSSSIINSPNLNNIRTFQEPRFNSPAKTFVDSQGNSLGILNTNSNFGLEPNDTFRNRVISNKFQNKTFFDPLRSSDIWKPARQNPGTGGLPNNFESKLSGIYSGYDYDNKNYQDSVCDTLVSSAFNPKSNNFNLVEQNLKVNPTETIFEISKKRGYENSHPGFYGFNNTNREMNLPRRAVETLSAGTYTNEDHYGTSPFQKKSGLSNSYPFYLNDNKGDTPASFNHNINESYKSRPINKEFLYSLQRMLADVLRPDAEEGNSSEGVQIDHGSKDKFNLEKKLLEKINELESLNLGSELSNQNLKSYSEADKRLNAGVYCEGKIETGYSNFNGNSRNFNNIVIPDSSESSGSVFTPNNHNIKDIQNSTQINFSQAKNFSEKNNSILGKFLESTPLPSKEHLPISSKSTTFYNNDDPIFTLDEDKTSSSF</sequence>
<protein>
    <submittedName>
        <fullName evidence="7">Protein cps3</fullName>
    </submittedName>
</protein>
<dbReference type="Pfam" id="PF18044">
    <property type="entry name" value="zf-CCCH_4"/>
    <property type="match status" value="2"/>
</dbReference>
<name>A0A1R1YI00_9FUNG</name>
<evidence type="ECO:0000259" key="6">
    <source>
        <dbReference type="PROSITE" id="PS50103"/>
    </source>
</evidence>
<accession>A0A1R1YI00</accession>
<feature type="zinc finger region" description="C3H1-type" evidence="4">
    <location>
        <begin position="76"/>
        <end position="103"/>
    </location>
</feature>
<feature type="compositionally biased region" description="Polar residues" evidence="5">
    <location>
        <begin position="107"/>
        <end position="129"/>
    </location>
</feature>
<dbReference type="Proteomes" id="UP000187283">
    <property type="component" value="Unassembled WGS sequence"/>
</dbReference>
<feature type="region of interest" description="Disordered" evidence="5">
    <location>
        <begin position="107"/>
        <end position="143"/>
    </location>
</feature>
<dbReference type="EMBL" id="LSSN01000009">
    <property type="protein sequence ID" value="OMJ26541.1"/>
    <property type="molecule type" value="Genomic_DNA"/>
</dbReference>
<evidence type="ECO:0000256" key="2">
    <source>
        <dbReference type="ARBA" id="ARBA00022771"/>
    </source>
</evidence>
<gene>
    <name evidence="7" type="ORF">AYI70_g82</name>
</gene>
<feature type="domain" description="C3H1-type" evidence="6">
    <location>
        <begin position="76"/>
        <end position="103"/>
    </location>
</feature>
<dbReference type="AlphaFoldDB" id="A0A1R1YI00"/>
<keyword evidence="2 4" id="KW-0863">Zinc-finger</keyword>
<dbReference type="SUPFAM" id="SSF90229">
    <property type="entry name" value="CCCH zinc finger"/>
    <property type="match status" value="2"/>
</dbReference>
<feature type="zinc finger region" description="C3H1-type" evidence="4">
    <location>
        <begin position="47"/>
        <end position="74"/>
    </location>
</feature>
<evidence type="ECO:0000256" key="1">
    <source>
        <dbReference type="ARBA" id="ARBA00022723"/>
    </source>
</evidence>
<keyword evidence="8" id="KW-1185">Reference proteome</keyword>
<dbReference type="Gene3D" id="4.10.1000.10">
    <property type="entry name" value="Zinc finger, CCCH-type"/>
    <property type="match status" value="1"/>
</dbReference>
<comment type="caution">
    <text evidence="7">The sequence shown here is derived from an EMBL/GenBank/DDBJ whole genome shotgun (WGS) entry which is preliminary data.</text>
</comment>
<dbReference type="InterPro" id="IPR036855">
    <property type="entry name" value="Znf_CCCH_sf"/>
</dbReference>
<dbReference type="OrthoDB" id="411372at2759"/>
<dbReference type="SMART" id="SM00356">
    <property type="entry name" value="ZnF_C3H1"/>
    <property type="match status" value="2"/>
</dbReference>
<feature type="region of interest" description="Disordered" evidence="5">
    <location>
        <begin position="787"/>
        <end position="819"/>
    </location>
</feature>
<dbReference type="InterPro" id="IPR000571">
    <property type="entry name" value="Znf_CCCH"/>
</dbReference>
<organism evidence="7 8">
    <name type="scientific">Smittium culicis</name>
    <dbReference type="NCBI Taxonomy" id="133412"/>
    <lineage>
        <taxon>Eukaryota</taxon>
        <taxon>Fungi</taxon>
        <taxon>Fungi incertae sedis</taxon>
        <taxon>Zoopagomycota</taxon>
        <taxon>Kickxellomycotina</taxon>
        <taxon>Harpellomycetes</taxon>
        <taxon>Harpellales</taxon>
        <taxon>Legeriomycetaceae</taxon>
        <taxon>Smittium</taxon>
    </lineage>
</organism>
<keyword evidence="1 4" id="KW-0479">Metal-binding</keyword>
<evidence type="ECO:0000313" key="8">
    <source>
        <dbReference type="Proteomes" id="UP000187283"/>
    </source>
</evidence>
<keyword evidence="3 4" id="KW-0862">Zinc</keyword>
<evidence type="ECO:0000256" key="5">
    <source>
        <dbReference type="SAM" id="MobiDB-lite"/>
    </source>
</evidence>
<feature type="compositionally biased region" description="Low complexity" evidence="5">
    <location>
        <begin position="130"/>
        <end position="143"/>
    </location>
</feature>
<dbReference type="STRING" id="133412.A0A1R1YI00"/>
<reference evidence="7 8" key="1">
    <citation type="submission" date="2017-01" db="EMBL/GenBank/DDBJ databases">
        <authorList>
            <person name="Mah S.A."/>
            <person name="Swanson W.J."/>
            <person name="Moy G.W."/>
            <person name="Vacquier V.D."/>
        </authorList>
    </citation>
    <scope>NUCLEOTIDE SEQUENCE [LARGE SCALE GENOMIC DNA]</scope>
    <source>
        <strain evidence="7 8">GSMNP</strain>
    </source>
</reference>
<evidence type="ECO:0000256" key="4">
    <source>
        <dbReference type="PROSITE-ProRule" id="PRU00723"/>
    </source>
</evidence>